<dbReference type="GO" id="GO:0005506">
    <property type="term" value="F:iron ion binding"/>
    <property type="evidence" value="ECO:0007669"/>
    <property type="project" value="InterPro"/>
</dbReference>
<comment type="similarity">
    <text evidence="1">Belongs to the cytochrome P450 family.</text>
</comment>
<dbReference type="GO" id="GO:0020037">
    <property type="term" value="F:heme binding"/>
    <property type="evidence" value="ECO:0007669"/>
    <property type="project" value="InterPro"/>
</dbReference>
<sequence>MAEKENGEDAPPTFITSYLKEMERAKTLGKNTTLCKEQLRVNLQQMFIAGTDTTATTLSWFMVYMLIYPDIQKKMYEEICRVTGPDRLPDMQDKISLPYTSAVIMESQRLGSIAPQR</sequence>
<keyword evidence="6" id="KW-1185">Reference proteome</keyword>
<gene>
    <name evidence="5" type="ORF">ElyMa_002821900</name>
</gene>
<protein>
    <submittedName>
        <fullName evidence="5">Cytochrome P450</fullName>
    </submittedName>
</protein>
<dbReference type="Proteomes" id="UP000762676">
    <property type="component" value="Unassembled WGS sequence"/>
</dbReference>
<dbReference type="PANTHER" id="PTHR24300">
    <property type="entry name" value="CYTOCHROME P450 508A4-RELATED"/>
    <property type="match status" value="1"/>
</dbReference>
<dbReference type="Gene3D" id="1.10.630.10">
    <property type="entry name" value="Cytochrome P450"/>
    <property type="match status" value="1"/>
</dbReference>
<comment type="caution">
    <text evidence="5">The sequence shown here is derived from an EMBL/GenBank/DDBJ whole genome shotgun (WGS) entry which is preliminary data.</text>
</comment>
<dbReference type="InterPro" id="IPR036396">
    <property type="entry name" value="Cyt_P450_sf"/>
</dbReference>
<evidence type="ECO:0000256" key="2">
    <source>
        <dbReference type="ARBA" id="ARBA00022723"/>
    </source>
</evidence>
<dbReference type="Pfam" id="PF00067">
    <property type="entry name" value="p450"/>
    <property type="match status" value="1"/>
</dbReference>
<keyword evidence="4" id="KW-0812">Transmembrane</keyword>
<dbReference type="AlphaFoldDB" id="A0AAV4HTN1"/>
<dbReference type="PRINTS" id="PR00385">
    <property type="entry name" value="P450"/>
</dbReference>
<dbReference type="InterPro" id="IPR002401">
    <property type="entry name" value="Cyt_P450_E_grp-I"/>
</dbReference>
<dbReference type="GO" id="GO:0016712">
    <property type="term" value="F:oxidoreductase activity, acting on paired donors, with incorporation or reduction of molecular oxygen, reduced flavin or flavoprotein as one donor, and incorporation of one atom of oxygen"/>
    <property type="evidence" value="ECO:0007669"/>
    <property type="project" value="TreeGrafter"/>
</dbReference>
<organism evidence="5 6">
    <name type="scientific">Elysia marginata</name>
    <dbReference type="NCBI Taxonomy" id="1093978"/>
    <lineage>
        <taxon>Eukaryota</taxon>
        <taxon>Metazoa</taxon>
        <taxon>Spiralia</taxon>
        <taxon>Lophotrochozoa</taxon>
        <taxon>Mollusca</taxon>
        <taxon>Gastropoda</taxon>
        <taxon>Heterobranchia</taxon>
        <taxon>Euthyneura</taxon>
        <taxon>Panpulmonata</taxon>
        <taxon>Sacoglossa</taxon>
        <taxon>Placobranchoidea</taxon>
        <taxon>Plakobranchidae</taxon>
        <taxon>Elysia</taxon>
    </lineage>
</organism>
<keyword evidence="2" id="KW-0479">Metal-binding</keyword>
<evidence type="ECO:0000256" key="1">
    <source>
        <dbReference type="ARBA" id="ARBA00010617"/>
    </source>
</evidence>
<proteinExistence type="inferred from homology"/>
<evidence type="ECO:0000256" key="3">
    <source>
        <dbReference type="ARBA" id="ARBA00023004"/>
    </source>
</evidence>
<keyword evidence="3" id="KW-0408">Iron</keyword>
<dbReference type="GO" id="GO:0005737">
    <property type="term" value="C:cytoplasm"/>
    <property type="evidence" value="ECO:0007669"/>
    <property type="project" value="TreeGrafter"/>
</dbReference>
<keyword evidence="4" id="KW-1133">Transmembrane helix</keyword>
<keyword evidence="4" id="KW-0472">Membrane</keyword>
<reference evidence="5 6" key="1">
    <citation type="journal article" date="2021" name="Elife">
        <title>Chloroplast acquisition without the gene transfer in kleptoplastic sea slugs, Plakobranchus ocellatus.</title>
        <authorList>
            <person name="Maeda T."/>
            <person name="Takahashi S."/>
            <person name="Yoshida T."/>
            <person name="Shimamura S."/>
            <person name="Takaki Y."/>
            <person name="Nagai Y."/>
            <person name="Toyoda A."/>
            <person name="Suzuki Y."/>
            <person name="Arimoto A."/>
            <person name="Ishii H."/>
            <person name="Satoh N."/>
            <person name="Nishiyama T."/>
            <person name="Hasebe M."/>
            <person name="Maruyama T."/>
            <person name="Minagawa J."/>
            <person name="Obokata J."/>
            <person name="Shigenobu S."/>
        </authorList>
    </citation>
    <scope>NUCLEOTIDE SEQUENCE [LARGE SCALE GENOMIC DNA]</scope>
</reference>
<dbReference type="GO" id="GO:0006082">
    <property type="term" value="P:organic acid metabolic process"/>
    <property type="evidence" value="ECO:0007669"/>
    <property type="project" value="TreeGrafter"/>
</dbReference>
<dbReference type="GO" id="GO:0006805">
    <property type="term" value="P:xenobiotic metabolic process"/>
    <property type="evidence" value="ECO:0007669"/>
    <property type="project" value="TreeGrafter"/>
</dbReference>
<feature type="transmembrane region" description="Helical" evidence="4">
    <location>
        <begin position="46"/>
        <end position="67"/>
    </location>
</feature>
<dbReference type="InterPro" id="IPR001128">
    <property type="entry name" value="Cyt_P450"/>
</dbReference>
<name>A0AAV4HTN1_9GAST</name>
<dbReference type="PRINTS" id="PR00463">
    <property type="entry name" value="EP450I"/>
</dbReference>
<evidence type="ECO:0000256" key="4">
    <source>
        <dbReference type="SAM" id="Phobius"/>
    </source>
</evidence>
<dbReference type="InterPro" id="IPR050182">
    <property type="entry name" value="Cytochrome_P450_fam2"/>
</dbReference>
<evidence type="ECO:0000313" key="6">
    <source>
        <dbReference type="Proteomes" id="UP000762676"/>
    </source>
</evidence>
<evidence type="ECO:0000313" key="5">
    <source>
        <dbReference type="EMBL" id="GFS00743.1"/>
    </source>
</evidence>
<dbReference type="SUPFAM" id="SSF48264">
    <property type="entry name" value="Cytochrome P450"/>
    <property type="match status" value="1"/>
</dbReference>
<dbReference type="PANTHER" id="PTHR24300:SF375">
    <property type="entry name" value="CYTOCHROME P450 FAMILY"/>
    <property type="match status" value="1"/>
</dbReference>
<dbReference type="EMBL" id="BMAT01005847">
    <property type="protein sequence ID" value="GFS00743.1"/>
    <property type="molecule type" value="Genomic_DNA"/>
</dbReference>
<accession>A0AAV4HTN1</accession>